<evidence type="ECO:0000259" key="5">
    <source>
        <dbReference type="Pfam" id="PF13193"/>
    </source>
</evidence>
<dbReference type="SUPFAM" id="SSF56801">
    <property type="entry name" value="Acetyl-CoA synthetase-like"/>
    <property type="match status" value="1"/>
</dbReference>
<dbReference type="PANTHER" id="PTHR24096">
    <property type="entry name" value="LONG-CHAIN-FATTY-ACID--COA LIGASE"/>
    <property type="match status" value="1"/>
</dbReference>
<protein>
    <recommendedName>
        <fullName evidence="8">AMP-dependent synthetase/ligase domain-containing protein</fullName>
    </recommendedName>
</protein>
<keyword evidence="3" id="KW-0472">Membrane</keyword>
<dbReference type="Pfam" id="PF00501">
    <property type="entry name" value="AMP-binding"/>
    <property type="match status" value="1"/>
</dbReference>
<reference evidence="7" key="2">
    <citation type="submission" date="2015-01" db="EMBL/GenBank/DDBJ databases">
        <title>Evolutionary Origins and Diversification of the Mycorrhizal Mutualists.</title>
        <authorList>
            <consortium name="DOE Joint Genome Institute"/>
            <consortium name="Mycorrhizal Genomics Consortium"/>
            <person name="Kohler A."/>
            <person name="Kuo A."/>
            <person name="Nagy L.G."/>
            <person name="Floudas D."/>
            <person name="Copeland A."/>
            <person name="Barry K.W."/>
            <person name="Cichocki N."/>
            <person name="Veneault-Fourrey C."/>
            <person name="LaButti K."/>
            <person name="Lindquist E.A."/>
            <person name="Lipzen A."/>
            <person name="Lundell T."/>
            <person name="Morin E."/>
            <person name="Murat C."/>
            <person name="Riley R."/>
            <person name="Ohm R."/>
            <person name="Sun H."/>
            <person name="Tunlid A."/>
            <person name="Henrissat B."/>
            <person name="Grigoriev I.V."/>
            <person name="Hibbett D.S."/>
            <person name="Martin F."/>
        </authorList>
    </citation>
    <scope>NUCLEOTIDE SEQUENCE [LARGE SCALE GENOMIC DNA]</scope>
    <source>
        <strain evidence="7">F 1598</strain>
    </source>
</reference>
<dbReference type="PANTHER" id="PTHR24096:SF149">
    <property type="entry name" value="AMP-BINDING DOMAIN-CONTAINING PROTEIN-RELATED"/>
    <property type="match status" value="1"/>
</dbReference>
<dbReference type="Gene3D" id="3.30.300.30">
    <property type="match status" value="1"/>
</dbReference>
<keyword evidence="3" id="KW-0812">Transmembrane</keyword>
<dbReference type="InterPro" id="IPR045851">
    <property type="entry name" value="AMP-bd_C_sf"/>
</dbReference>
<reference evidence="6 7" key="1">
    <citation type="submission" date="2014-04" db="EMBL/GenBank/DDBJ databases">
        <authorList>
            <consortium name="DOE Joint Genome Institute"/>
            <person name="Kuo A."/>
            <person name="Tarkka M."/>
            <person name="Buscot F."/>
            <person name="Kohler A."/>
            <person name="Nagy L.G."/>
            <person name="Floudas D."/>
            <person name="Copeland A."/>
            <person name="Barry K.W."/>
            <person name="Cichocki N."/>
            <person name="Veneault-Fourrey C."/>
            <person name="LaButti K."/>
            <person name="Lindquist E.A."/>
            <person name="Lipzen A."/>
            <person name="Lundell T."/>
            <person name="Morin E."/>
            <person name="Murat C."/>
            <person name="Sun H."/>
            <person name="Tunlid A."/>
            <person name="Henrissat B."/>
            <person name="Grigoriev I.V."/>
            <person name="Hibbett D.S."/>
            <person name="Martin F."/>
            <person name="Nordberg H.P."/>
            <person name="Cantor M.N."/>
            <person name="Hua S.X."/>
        </authorList>
    </citation>
    <scope>NUCLEOTIDE SEQUENCE [LARGE SCALE GENOMIC DNA]</scope>
    <source>
        <strain evidence="6 7">F 1598</strain>
    </source>
</reference>
<dbReference type="HOGENOM" id="CLU_000022_59_2_1"/>
<dbReference type="GO" id="GO:0016405">
    <property type="term" value="F:CoA-ligase activity"/>
    <property type="evidence" value="ECO:0007669"/>
    <property type="project" value="TreeGrafter"/>
</dbReference>
<sequence>MEEDGHEQYKSIWSLAGKEELEPRRLSQQEANQRTAFMCYSSGTTGKAKGVETTHYNLTSAVMQQVAQEPDFDGEAARWLAILPLYHMYGAMFFIFLAPFCHATTFILPRFEPELWLKSIQKYRITDAHIVPPIAVFLAKHPLVDKYDVSSVTTWGCGAAPLGNDLVDLVEKRTKVPVRGGYGMTETTCGISSTTQDNSKRGTVGKLLPNMSAKLVNGELFVKGPNIMKGYLRNPVANAETFTADGWMRTGDICRFDEDGDIFVVDRVKELIKFKGFQVPPADLEDVLLRHTDIADAAVIGVYDPEQGTEVPRAYVVLSVSANGKINVEKEIAAWVAERVASHKKLRGGVQVVNAIPKNPSGKILRRILRDHANSKSNVKL</sequence>
<keyword evidence="7" id="KW-1185">Reference proteome</keyword>
<evidence type="ECO:0000259" key="4">
    <source>
        <dbReference type="Pfam" id="PF00501"/>
    </source>
</evidence>
<dbReference type="PROSITE" id="PS00455">
    <property type="entry name" value="AMP_BINDING"/>
    <property type="match status" value="1"/>
</dbReference>
<organism evidence="6 7">
    <name type="scientific">Piloderma croceum (strain F 1598)</name>
    <dbReference type="NCBI Taxonomy" id="765440"/>
    <lineage>
        <taxon>Eukaryota</taxon>
        <taxon>Fungi</taxon>
        <taxon>Dikarya</taxon>
        <taxon>Basidiomycota</taxon>
        <taxon>Agaricomycotina</taxon>
        <taxon>Agaricomycetes</taxon>
        <taxon>Agaricomycetidae</taxon>
        <taxon>Atheliales</taxon>
        <taxon>Atheliaceae</taxon>
        <taxon>Piloderma</taxon>
    </lineage>
</organism>
<dbReference type="STRING" id="765440.A0A0C3FBT1"/>
<comment type="similarity">
    <text evidence="1">Belongs to the ATP-dependent AMP-binding enzyme family.</text>
</comment>
<evidence type="ECO:0000313" key="6">
    <source>
        <dbReference type="EMBL" id="KIM77171.1"/>
    </source>
</evidence>
<dbReference type="InterPro" id="IPR025110">
    <property type="entry name" value="AMP-bd_C"/>
</dbReference>
<dbReference type="EMBL" id="KN833027">
    <property type="protein sequence ID" value="KIM77171.1"/>
    <property type="molecule type" value="Genomic_DNA"/>
</dbReference>
<evidence type="ECO:0000256" key="2">
    <source>
        <dbReference type="ARBA" id="ARBA00022598"/>
    </source>
</evidence>
<evidence type="ECO:0000313" key="7">
    <source>
        <dbReference type="Proteomes" id="UP000054166"/>
    </source>
</evidence>
<dbReference type="InterPro" id="IPR042099">
    <property type="entry name" value="ANL_N_sf"/>
</dbReference>
<keyword evidence="2" id="KW-0436">Ligase</keyword>
<dbReference type="AlphaFoldDB" id="A0A0C3FBT1"/>
<feature type="domain" description="AMP-dependent synthetase/ligase" evidence="4">
    <location>
        <begin position="25"/>
        <end position="232"/>
    </location>
</feature>
<evidence type="ECO:0000256" key="3">
    <source>
        <dbReference type="SAM" id="Phobius"/>
    </source>
</evidence>
<dbReference type="OrthoDB" id="1898221at2759"/>
<evidence type="ECO:0000256" key="1">
    <source>
        <dbReference type="ARBA" id="ARBA00006432"/>
    </source>
</evidence>
<dbReference type="Pfam" id="PF13193">
    <property type="entry name" value="AMP-binding_C"/>
    <property type="match status" value="1"/>
</dbReference>
<name>A0A0C3FBT1_PILCF</name>
<dbReference type="Proteomes" id="UP000054166">
    <property type="component" value="Unassembled WGS sequence"/>
</dbReference>
<proteinExistence type="inferred from homology"/>
<dbReference type="InterPro" id="IPR020845">
    <property type="entry name" value="AMP-binding_CS"/>
</dbReference>
<evidence type="ECO:0008006" key="8">
    <source>
        <dbReference type="Google" id="ProtNLM"/>
    </source>
</evidence>
<dbReference type="Gene3D" id="3.40.50.12780">
    <property type="entry name" value="N-terminal domain of ligase-like"/>
    <property type="match status" value="1"/>
</dbReference>
<dbReference type="InterPro" id="IPR000873">
    <property type="entry name" value="AMP-dep_synth/lig_dom"/>
</dbReference>
<accession>A0A0C3FBT1</accession>
<feature type="transmembrane region" description="Helical" evidence="3">
    <location>
        <begin position="88"/>
        <end position="108"/>
    </location>
</feature>
<gene>
    <name evidence="6" type="ORF">PILCRDRAFT_825519</name>
</gene>
<feature type="domain" description="AMP-binding enzyme C-terminal" evidence="5">
    <location>
        <begin position="284"/>
        <end position="363"/>
    </location>
</feature>
<dbReference type="FunFam" id="3.30.300.30:FF:000007">
    <property type="entry name" value="4-coumarate--CoA ligase 2"/>
    <property type="match status" value="1"/>
</dbReference>
<keyword evidence="3" id="KW-1133">Transmembrane helix</keyword>
<dbReference type="InParanoid" id="A0A0C3FBT1"/>